<evidence type="ECO:0000259" key="1">
    <source>
        <dbReference type="Pfam" id="PF12770"/>
    </source>
</evidence>
<dbReference type="Proteomes" id="UP001319080">
    <property type="component" value="Unassembled WGS sequence"/>
</dbReference>
<evidence type="ECO:0000313" key="3">
    <source>
        <dbReference type="Proteomes" id="UP001319080"/>
    </source>
</evidence>
<protein>
    <submittedName>
        <fullName evidence="2">CHAT domain-containing protein</fullName>
    </submittedName>
</protein>
<organism evidence="2 3">
    <name type="scientific">Dawidia cretensis</name>
    <dbReference type="NCBI Taxonomy" id="2782350"/>
    <lineage>
        <taxon>Bacteria</taxon>
        <taxon>Pseudomonadati</taxon>
        <taxon>Bacteroidota</taxon>
        <taxon>Cytophagia</taxon>
        <taxon>Cytophagales</taxon>
        <taxon>Chryseotaleaceae</taxon>
        <taxon>Dawidia</taxon>
    </lineage>
</organism>
<name>A0AAP2E3F1_9BACT</name>
<reference evidence="2 3" key="1">
    <citation type="submission" date="2021-05" db="EMBL/GenBank/DDBJ databases">
        <title>A Polyphasic approach of four new species of the genus Ohtaekwangia: Ohtaekwangia histidinii sp. nov., Ohtaekwangia cretensis sp. nov., Ohtaekwangia indiensis sp. nov., Ohtaekwangia reichenbachii sp. nov. from diverse environment.</title>
        <authorList>
            <person name="Octaviana S."/>
        </authorList>
    </citation>
    <scope>NUCLEOTIDE SEQUENCE [LARGE SCALE GENOMIC DNA]</scope>
    <source>
        <strain evidence="2 3">PWU5</strain>
    </source>
</reference>
<gene>
    <name evidence="2" type="ORF">KK062_29200</name>
</gene>
<comment type="caution">
    <text evidence="2">The sequence shown here is derived from an EMBL/GenBank/DDBJ whole genome shotgun (WGS) entry which is preliminary data.</text>
</comment>
<keyword evidence="3" id="KW-1185">Reference proteome</keyword>
<feature type="domain" description="CHAT" evidence="1">
    <location>
        <begin position="527"/>
        <end position="626"/>
    </location>
</feature>
<dbReference type="Pfam" id="PF12770">
    <property type="entry name" value="CHAT"/>
    <property type="match status" value="1"/>
</dbReference>
<evidence type="ECO:0000313" key="2">
    <source>
        <dbReference type="EMBL" id="MBT1712356.1"/>
    </source>
</evidence>
<dbReference type="AlphaFoldDB" id="A0AAP2E3F1"/>
<sequence length="762" mass="87944">MFRSGFEPRTFNLGDIEYYYIPDEDRGRATAFFPPLEFDNTIIETLREYPKNLFQLCKGNQLYEANRFSQIPLPLKFATLFHKDYQYAVMNMIGKLGIKVFFINPNIPDIEITIKHILSYFDLAYVILIKDAPFPLSQYSEFLIQGRKSFFDKLERDSARISRILTEMKGKKVTFKLDIPSYEGFSGYNEFSRFRPSFNNYYMLNQIICNDWHGHTPELKISWQEESASVIKGDKNDPSRLKSLLNQVDKIDKIEYNFIKLNHIKFPNGQDEWMSPLILTIPFNFPYIDLVIPQNAKMPNWDMLRKMLDMEQSLAYLYYKEGLPDPTEEESMEFAALATAKTSFLDSVAYLHASFTFSPMLRLPHLGNSIKKELSFFKPENINAKNIKNSRANILKFGNRLTERILPNGLSKDVFTLPRQIVAISDLPVEWLIHEGENISFTHDVTRIPETPYGGTLSAFAASSLFKFDLDENVIVNTLVLFCATADDDDREFLKYFRAIENLSKTLGYKTFRCKSAADVIAKVNEYKPSILIFDSHGGFDKETLSSFLWVNENEKITGDMIVKEQIFAPIVFLSACHTNPNYGYINKLADAFFEAGCISVTATYFPISIRSGFNVYLRVLNSLAHASRNPAHKNWLSFVSHIIRTSYIMDLSTYVYEFTVTSSLTMDAKDELINRVQELTLQATIRMTRFHDRVNAKDDYIESLKAILPTTFPSIDNIVPENAFYTNLGRGDLIMFKVWSENYKKVNTTLFNNKQSDTNLN</sequence>
<dbReference type="InterPro" id="IPR024983">
    <property type="entry name" value="CHAT_dom"/>
</dbReference>
<dbReference type="EMBL" id="JAHESE010000062">
    <property type="protein sequence ID" value="MBT1712356.1"/>
    <property type="molecule type" value="Genomic_DNA"/>
</dbReference>
<proteinExistence type="predicted"/>
<accession>A0AAP2E3F1</accession>